<dbReference type="InterPro" id="IPR045851">
    <property type="entry name" value="AMP-bd_C_sf"/>
</dbReference>
<dbReference type="InterPro" id="IPR020845">
    <property type="entry name" value="AMP-binding_CS"/>
</dbReference>
<gene>
    <name evidence="4" type="ORF">HHI36_017694</name>
</gene>
<evidence type="ECO:0000313" key="4">
    <source>
        <dbReference type="EMBL" id="KAL3280194.1"/>
    </source>
</evidence>
<accession>A0ABD2NNJ3</accession>
<dbReference type="InterPro" id="IPR042099">
    <property type="entry name" value="ANL_N_sf"/>
</dbReference>
<comment type="similarity">
    <text evidence="1">Belongs to the ATP-dependent AMP-binding enzyme family.</text>
</comment>
<dbReference type="InterPro" id="IPR000873">
    <property type="entry name" value="AMP-dep_synth/lig_dom"/>
</dbReference>
<evidence type="ECO:0000313" key="5">
    <source>
        <dbReference type="Proteomes" id="UP001516400"/>
    </source>
</evidence>
<dbReference type="Proteomes" id="UP001516400">
    <property type="component" value="Unassembled WGS sequence"/>
</dbReference>
<dbReference type="Gene3D" id="3.40.50.12780">
    <property type="entry name" value="N-terminal domain of ligase-like"/>
    <property type="match status" value="1"/>
</dbReference>
<dbReference type="InterPro" id="IPR025110">
    <property type="entry name" value="AMP-bd_C"/>
</dbReference>
<feature type="domain" description="AMP-dependent synthetase/ligase" evidence="2">
    <location>
        <begin position="40"/>
        <end position="396"/>
    </location>
</feature>
<evidence type="ECO:0000259" key="2">
    <source>
        <dbReference type="Pfam" id="PF00501"/>
    </source>
</evidence>
<protein>
    <recommendedName>
        <fullName evidence="6">Acyl-CoA synthetase family member 3, mitochondrial</fullName>
    </recommendedName>
</protein>
<dbReference type="CDD" id="cd05941">
    <property type="entry name" value="MCS"/>
    <property type="match status" value="1"/>
</dbReference>
<feature type="domain" description="AMP-binding enzyme C-terminal" evidence="3">
    <location>
        <begin position="494"/>
        <end position="564"/>
    </location>
</feature>
<dbReference type="Gene3D" id="3.30.300.30">
    <property type="match status" value="1"/>
</dbReference>
<sequence>MLIKYLKRIKKTQITGIYRYVQTQISPPLPNNSEDIVPCFKQAEYFMNKVALRDAAGTYSYANIYLSARELAEEITQKMMGRTNERILFMCPNNVNYVISLWAIWMSGQIAVPLSPLHPQNLLLYYINDALPQMLITSSKFQDLTHKVAKNTNTPLLVLDDNMQVNCAQKIVQKELDFEAGMPDHFYTKNDALILYTSGTTGNPKGVVLSHRNLCSQINMLLNAWKWSSSDVILHTLPLNHVHGIVNALLCPLTVGAKTVMLPKFDANSVWTYLLGIQSQPDDRKINVYMAVPTIYCKLIEEYEKVFSHNDKMKDHIKNVLKSKVRLMVSGSAPLPESIFAKWSEITGHDLLERYGMTEIGMCLSNPYETKREPGYVGKPLPGVSVKIAQKDISNNYSTLLRSSNIDGRVAVDIDKSVRDTENPTGHLLVKSDGIFKEYFNRMEATKKSFTDDNYFITGDICQYDTIKRSFKILGRESVDIIKSGGYKLSALQIETQLLNNKDIKECAVVGIPDEKWGQKVAAIVVLNKDKTMTLESLKSWSLNKLPKYSTPSVLRIVESIPKIQWEKLIRKNW</sequence>
<name>A0ABD2NNJ3_9CUCU</name>
<dbReference type="Pfam" id="PF00501">
    <property type="entry name" value="AMP-binding"/>
    <property type="match status" value="1"/>
</dbReference>
<dbReference type="AlphaFoldDB" id="A0ABD2NNJ3"/>
<dbReference type="PANTHER" id="PTHR43201">
    <property type="entry name" value="ACYL-COA SYNTHETASE"/>
    <property type="match status" value="1"/>
</dbReference>
<dbReference type="PROSITE" id="PS00455">
    <property type="entry name" value="AMP_BINDING"/>
    <property type="match status" value="1"/>
</dbReference>
<dbReference type="EMBL" id="JABFTP020000124">
    <property type="protein sequence ID" value="KAL3280194.1"/>
    <property type="molecule type" value="Genomic_DNA"/>
</dbReference>
<proteinExistence type="inferred from homology"/>
<comment type="caution">
    <text evidence="4">The sequence shown here is derived from an EMBL/GenBank/DDBJ whole genome shotgun (WGS) entry which is preliminary data.</text>
</comment>
<dbReference type="PANTHER" id="PTHR43201:SF8">
    <property type="entry name" value="ACYL-COA SYNTHETASE FAMILY MEMBER 3"/>
    <property type="match status" value="1"/>
</dbReference>
<dbReference type="Pfam" id="PF13193">
    <property type="entry name" value="AMP-binding_C"/>
    <property type="match status" value="1"/>
</dbReference>
<reference evidence="4 5" key="1">
    <citation type="journal article" date="2021" name="BMC Biol.">
        <title>Horizontally acquired antibacterial genes associated with adaptive radiation of ladybird beetles.</title>
        <authorList>
            <person name="Li H.S."/>
            <person name="Tang X.F."/>
            <person name="Huang Y.H."/>
            <person name="Xu Z.Y."/>
            <person name="Chen M.L."/>
            <person name="Du X.Y."/>
            <person name="Qiu B.Y."/>
            <person name="Chen P.T."/>
            <person name="Zhang W."/>
            <person name="Slipinski A."/>
            <person name="Escalona H.E."/>
            <person name="Waterhouse R.M."/>
            <person name="Zwick A."/>
            <person name="Pang H."/>
        </authorList>
    </citation>
    <scope>NUCLEOTIDE SEQUENCE [LARGE SCALE GENOMIC DNA]</scope>
    <source>
        <strain evidence="4">SYSU2018</strain>
    </source>
</reference>
<evidence type="ECO:0000259" key="3">
    <source>
        <dbReference type="Pfam" id="PF13193"/>
    </source>
</evidence>
<evidence type="ECO:0000256" key="1">
    <source>
        <dbReference type="ARBA" id="ARBA00006432"/>
    </source>
</evidence>
<keyword evidence="5" id="KW-1185">Reference proteome</keyword>
<organism evidence="4 5">
    <name type="scientific">Cryptolaemus montrouzieri</name>
    <dbReference type="NCBI Taxonomy" id="559131"/>
    <lineage>
        <taxon>Eukaryota</taxon>
        <taxon>Metazoa</taxon>
        <taxon>Ecdysozoa</taxon>
        <taxon>Arthropoda</taxon>
        <taxon>Hexapoda</taxon>
        <taxon>Insecta</taxon>
        <taxon>Pterygota</taxon>
        <taxon>Neoptera</taxon>
        <taxon>Endopterygota</taxon>
        <taxon>Coleoptera</taxon>
        <taxon>Polyphaga</taxon>
        <taxon>Cucujiformia</taxon>
        <taxon>Coccinelloidea</taxon>
        <taxon>Coccinellidae</taxon>
        <taxon>Scymninae</taxon>
        <taxon>Scymnini</taxon>
        <taxon>Cryptolaemus</taxon>
    </lineage>
</organism>
<evidence type="ECO:0008006" key="6">
    <source>
        <dbReference type="Google" id="ProtNLM"/>
    </source>
</evidence>
<dbReference type="SUPFAM" id="SSF56801">
    <property type="entry name" value="Acetyl-CoA synthetase-like"/>
    <property type="match status" value="1"/>
</dbReference>